<evidence type="ECO:0000256" key="3">
    <source>
        <dbReference type="ARBA" id="ARBA00011738"/>
    </source>
</evidence>
<evidence type="ECO:0000256" key="5">
    <source>
        <dbReference type="ARBA" id="ARBA00022824"/>
    </source>
</evidence>
<evidence type="ECO:0000313" key="11">
    <source>
        <dbReference type="Proteomes" id="UP000326924"/>
    </source>
</evidence>
<evidence type="ECO:0000256" key="4">
    <source>
        <dbReference type="ARBA" id="ARBA00022679"/>
    </source>
</evidence>
<evidence type="ECO:0000256" key="6">
    <source>
        <dbReference type="ARBA" id="ARBA00023136"/>
    </source>
</evidence>
<comment type="catalytic activity">
    <reaction evidence="8">
        <text>D-glucosamine 6-phosphate + acetyl-CoA = N-acetyl-D-glucosamine 6-phosphate + CoA + H(+)</text>
        <dbReference type="Rhea" id="RHEA:10292"/>
        <dbReference type="ChEBI" id="CHEBI:15378"/>
        <dbReference type="ChEBI" id="CHEBI:57287"/>
        <dbReference type="ChEBI" id="CHEBI:57288"/>
        <dbReference type="ChEBI" id="CHEBI:57513"/>
        <dbReference type="ChEBI" id="CHEBI:58725"/>
        <dbReference type="EC" id="2.3.1.4"/>
    </reaction>
</comment>
<feature type="domain" description="N-acetyltransferase" evidence="9">
    <location>
        <begin position="19"/>
        <end position="157"/>
    </location>
</feature>
<gene>
    <name evidence="10" type="ORF">FN846DRAFT_764364</name>
</gene>
<dbReference type="Gene3D" id="3.40.630.30">
    <property type="match status" value="1"/>
</dbReference>
<dbReference type="InterPro" id="IPR039143">
    <property type="entry name" value="GNPNAT1-like"/>
</dbReference>
<name>A0A5J5EQW5_9PEZI</name>
<accession>A0A5J5EQW5</accession>
<feature type="non-terminal residue" evidence="10">
    <location>
        <position position="157"/>
    </location>
</feature>
<dbReference type="Pfam" id="PF00583">
    <property type="entry name" value="Acetyltransf_1"/>
    <property type="match status" value="1"/>
</dbReference>
<keyword evidence="4 8" id="KW-0808">Transferase</keyword>
<organism evidence="10 11">
    <name type="scientific">Sphaerosporella brunnea</name>
    <dbReference type="NCBI Taxonomy" id="1250544"/>
    <lineage>
        <taxon>Eukaryota</taxon>
        <taxon>Fungi</taxon>
        <taxon>Dikarya</taxon>
        <taxon>Ascomycota</taxon>
        <taxon>Pezizomycotina</taxon>
        <taxon>Pezizomycetes</taxon>
        <taxon>Pezizales</taxon>
        <taxon>Pyronemataceae</taxon>
        <taxon>Sphaerosporella</taxon>
    </lineage>
</organism>
<feature type="non-terminal residue" evidence="10">
    <location>
        <position position="1"/>
    </location>
</feature>
<evidence type="ECO:0000256" key="1">
    <source>
        <dbReference type="ARBA" id="ARBA00004184"/>
    </source>
</evidence>
<dbReference type="GO" id="GO:0005789">
    <property type="term" value="C:endoplasmic reticulum membrane"/>
    <property type="evidence" value="ECO:0007669"/>
    <property type="project" value="UniProtKB-SubCell"/>
</dbReference>
<comment type="caution">
    <text evidence="10">The sequence shown here is derived from an EMBL/GenBank/DDBJ whole genome shotgun (WGS) entry which is preliminary data.</text>
</comment>
<evidence type="ECO:0000313" key="10">
    <source>
        <dbReference type="EMBL" id="KAA8900009.1"/>
    </source>
</evidence>
<keyword evidence="6" id="KW-0472">Membrane</keyword>
<evidence type="ECO:0000256" key="7">
    <source>
        <dbReference type="ARBA" id="ARBA00023315"/>
    </source>
</evidence>
<dbReference type="UniPathway" id="UPA00113">
    <property type="reaction ID" value="UER00529"/>
</dbReference>
<dbReference type="PANTHER" id="PTHR13355:SF11">
    <property type="entry name" value="GLUCOSAMINE 6-PHOSPHATE N-ACETYLTRANSFERASE"/>
    <property type="match status" value="1"/>
</dbReference>
<evidence type="ECO:0000259" key="9">
    <source>
        <dbReference type="PROSITE" id="PS51186"/>
    </source>
</evidence>
<dbReference type="GO" id="GO:0006048">
    <property type="term" value="P:UDP-N-acetylglucosamine biosynthetic process"/>
    <property type="evidence" value="ECO:0007669"/>
    <property type="project" value="UniProtKB-UniRule"/>
</dbReference>
<comment type="pathway">
    <text evidence="8">Nucleotide-sugar biosynthesis; UDP-N-acetyl-alpha-D-glucosamine biosynthesis; N-acetyl-alpha-D-glucosamine 1-phosphate from alpha-D-glucosamine 6-phosphate (route I): step 1/2.</text>
</comment>
<evidence type="ECO:0000256" key="2">
    <source>
        <dbReference type="ARBA" id="ARBA00004586"/>
    </source>
</evidence>
<comment type="subcellular location">
    <subcellularLocation>
        <location evidence="1">Endomembrane system</location>
        <topology evidence="1">Peripheral membrane protein</topology>
    </subcellularLocation>
    <subcellularLocation>
        <location evidence="2">Endoplasmic reticulum membrane</location>
    </subcellularLocation>
</comment>
<dbReference type="CDD" id="cd04301">
    <property type="entry name" value="NAT_SF"/>
    <property type="match status" value="1"/>
</dbReference>
<dbReference type="FunFam" id="3.40.630.30:FF:000048">
    <property type="entry name" value="Glucosamine 6-phosphate N-acetyltransferase"/>
    <property type="match status" value="1"/>
</dbReference>
<dbReference type="Proteomes" id="UP000326924">
    <property type="component" value="Unassembled WGS sequence"/>
</dbReference>
<keyword evidence="7 8" id="KW-0012">Acyltransferase</keyword>
<evidence type="ECO:0000256" key="8">
    <source>
        <dbReference type="RuleBase" id="RU365086"/>
    </source>
</evidence>
<comment type="similarity">
    <text evidence="8">Belongs to the acetyltransferase family. GNA1 subfamily.</text>
</comment>
<dbReference type="InterPro" id="IPR016181">
    <property type="entry name" value="Acyl_CoA_acyltransferase"/>
</dbReference>
<dbReference type="PANTHER" id="PTHR13355">
    <property type="entry name" value="GLUCOSAMINE 6-PHOSPHATE N-ACETYLTRANSFERASE"/>
    <property type="match status" value="1"/>
</dbReference>
<dbReference type="InParanoid" id="A0A5J5EQW5"/>
<dbReference type="PROSITE" id="PS51186">
    <property type="entry name" value="GNAT"/>
    <property type="match status" value="1"/>
</dbReference>
<dbReference type="EC" id="2.3.1.4" evidence="8"/>
<keyword evidence="11" id="KW-1185">Reference proteome</keyword>
<proteinExistence type="inferred from homology"/>
<dbReference type="GO" id="GO:0004343">
    <property type="term" value="F:glucosamine 6-phosphate N-acetyltransferase activity"/>
    <property type="evidence" value="ECO:0007669"/>
    <property type="project" value="UniProtKB-UniRule"/>
</dbReference>
<dbReference type="InterPro" id="IPR000182">
    <property type="entry name" value="GNAT_dom"/>
</dbReference>
<comment type="subunit">
    <text evidence="3">Homodimer.</text>
</comment>
<dbReference type="EMBL" id="VXIS01000160">
    <property type="protein sequence ID" value="KAA8900009.1"/>
    <property type="molecule type" value="Genomic_DNA"/>
</dbReference>
<protein>
    <recommendedName>
        <fullName evidence="8">Glucosamine 6-phosphate N-acetyltransferase</fullName>
        <ecNumber evidence="8">2.3.1.4</ecNumber>
    </recommendedName>
</protein>
<dbReference type="SUPFAM" id="SSF55729">
    <property type="entry name" value="Acyl-CoA N-acyltransferases (Nat)"/>
    <property type="match status" value="1"/>
</dbReference>
<dbReference type="FunCoup" id="A0A5J5EQW5">
    <property type="interactions" value="459"/>
</dbReference>
<reference evidence="10 11" key="1">
    <citation type="submission" date="2019-09" db="EMBL/GenBank/DDBJ databases">
        <title>Draft genome of the ectomycorrhizal ascomycete Sphaerosporella brunnea.</title>
        <authorList>
            <consortium name="DOE Joint Genome Institute"/>
            <person name="Benucci G.M."/>
            <person name="Marozzi G."/>
            <person name="Antonielli L."/>
            <person name="Sanchez S."/>
            <person name="Marco P."/>
            <person name="Wang X."/>
            <person name="Falini L.B."/>
            <person name="Barry K."/>
            <person name="Haridas S."/>
            <person name="Lipzen A."/>
            <person name="Labutti K."/>
            <person name="Grigoriev I.V."/>
            <person name="Murat C."/>
            <person name="Martin F."/>
            <person name="Albertini E."/>
            <person name="Donnini D."/>
            <person name="Bonito G."/>
        </authorList>
    </citation>
    <scope>NUCLEOTIDE SEQUENCE [LARGE SCALE GENOMIC DNA]</scope>
    <source>
        <strain evidence="10 11">Sb_GMNB300</strain>
    </source>
</reference>
<dbReference type="AlphaFoldDB" id="A0A5J5EQW5"/>
<sequence length="157" mass="17630">LFPASIIPARIHELLPEGYTLRPLQRTDYSNGFLDVLRVLTTVGDIPQQAWEERYDYMAQRNDEYFVICVCDGYGKVVGVGTLVIERKFLRNLGSVGHVEDISVAKEQQGKRLGWVIIQALDAIAEAQGCYKAFLDCSEANRGFYEKCGYSLAGVQM</sequence>
<dbReference type="OrthoDB" id="10039976at2759"/>
<keyword evidence="5" id="KW-0256">Endoplasmic reticulum</keyword>